<feature type="chain" id="PRO_5016370336" evidence="1">
    <location>
        <begin position="20"/>
        <end position="54"/>
    </location>
</feature>
<gene>
    <name evidence="2" type="ORF">BO87DRAFT_70780</name>
</gene>
<name>A0A318YLG2_ASPNB</name>
<keyword evidence="3" id="KW-1185">Reference proteome</keyword>
<organism evidence="2 3">
    <name type="scientific">Aspergillus neoniger (strain CBS 115656)</name>
    <dbReference type="NCBI Taxonomy" id="1448310"/>
    <lineage>
        <taxon>Eukaryota</taxon>
        <taxon>Fungi</taxon>
        <taxon>Dikarya</taxon>
        <taxon>Ascomycota</taxon>
        <taxon>Pezizomycotina</taxon>
        <taxon>Eurotiomycetes</taxon>
        <taxon>Eurotiomycetidae</taxon>
        <taxon>Eurotiales</taxon>
        <taxon>Aspergillaceae</taxon>
        <taxon>Aspergillus</taxon>
        <taxon>Aspergillus subgen. Circumdati</taxon>
    </lineage>
</organism>
<evidence type="ECO:0000313" key="3">
    <source>
        <dbReference type="Proteomes" id="UP000247647"/>
    </source>
</evidence>
<dbReference type="Proteomes" id="UP000247647">
    <property type="component" value="Unassembled WGS sequence"/>
</dbReference>
<keyword evidence="1" id="KW-0732">Signal</keyword>
<dbReference type="RefSeq" id="XP_025479001.1">
    <property type="nucleotide sequence ID" value="XM_025629497.1"/>
</dbReference>
<evidence type="ECO:0000313" key="2">
    <source>
        <dbReference type="EMBL" id="PYH33523.1"/>
    </source>
</evidence>
<reference evidence="2" key="1">
    <citation type="submission" date="2016-12" db="EMBL/GenBank/DDBJ databases">
        <title>The genomes of Aspergillus section Nigri reveals drivers in fungal speciation.</title>
        <authorList>
            <consortium name="DOE Joint Genome Institute"/>
            <person name="Vesth T.C."/>
            <person name="Nybo J."/>
            <person name="Theobald S."/>
            <person name="Brandl J."/>
            <person name="Frisvad J.C."/>
            <person name="Nielsen K.F."/>
            <person name="Lyhne E.K."/>
            <person name="Kogle M.E."/>
            <person name="Kuo A."/>
            <person name="Riley R."/>
            <person name="Clum A."/>
            <person name="Nolan M."/>
            <person name="Lipzen A."/>
            <person name="Salamov A."/>
            <person name="Henrissat B."/>
            <person name="Wiebenga A."/>
            <person name="De Vries R.P."/>
            <person name="Grigoriev I.V."/>
            <person name="Mortensen U.H."/>
            <person name="Andersen M.R."/>
            <person name="Baker S.E."/>
        </authorList>
    </citation>
    <scope>NUCLEOTIDE SEQUENCE [LARGE SCALE GENOMIC DNA]</scope>
    <source>
        <strain evidence="2">CBS 115656</strain>
    </source>
</reference>
<dbReference type="GeneID" id="37131953"/>
<accession>A0A318YLG2</accession>
<proteinExistence type="predicted"/>
<sequence>MEKNVIALFLFLLMLLVHGLRHLPVSSYYIQMIFFLRHLYLLCSPAFAPSRFGV</sequence>
<protein>
    <submittedName>
        <fullName evidence="2">Uncharacterized protein</fullName>
    </submittedName>
</protein>
<feature type="signal peptide" evidence="1">
    <location>
        <begin position="1"/>
        <end position="19"/>
    </location>
</feature>
<evidence type="ECO:0000256" key="1">
    <source>
        <dbReference type="SAM" id="SignalP"/>
    </source>
</evidence>
<dbReference type="EMBL" id="KZ821463">
    <property type="protein sequence ID" value="PYH33523.1"/>
    <property type="molecule type" value="Genomic_DNA"/>
</dbReference>
<dbReference type="AlphaFoldDB" id="A0A318YLG2"/>